<dbReference type="Proteomes" id="UP000197596">
    <property type="component" value="Unassembled WGS sequence"/>
</dbReference>
<dbReference type="AlphaFoldDB" id="A0A246WVQ5"/>
<protein>
    <recommendedName>
        <fullName evidence="3">DUF2917 domain-containing protein</fullName>
    </recommendedName>
</protein>
<comment type="caution">
    <text evidence="1">The sequence shown here is derived from an EMBL/GenBank/DDBJ whole genome shotgun (WGS) entry which is preliminary data.</text>
</comment>
<evidence type="ECO:0000313" key="1">
    <source>
        <dbReference type="EMBL" id="OWY31159.1"/>
    </source>
</evidence>
<dbReference type="RefSeq" id="WP_088750042.1">
    <property type="nucleotide sequence ID" value="NZ_CP193789.1"/>
</dbReference>
<organism evidence="1 2">
    <name type="scientific">Herbaspirillum robiniae</name>
    <dbReference type="NCBI Taxonomy" id="2014887"/>
    <lineage>
        <taxon>Bacteria</taxon>
        <taxon>Pseudomonadati</taxon>
        <taxon>Pseudomonadota</taxon>
        <taxon>Betaproteobacteria</taxon>
        <taxon>Burkholderiales</taxon>
        <taxon>Oxalobacteraceae</taxon>
        <taxon>Herbaspirillum</taxon>
    </lineage>
</organism>
<accession>A0A246WVQ5</accession>
<dbReference type="EMBL" id="NJGU01000001">
    <property type="protein sequence ID" value="OWY31159.1"/>
    <property type="molecule type" value="Genomic_DNA"/>
</dbReference>
<reference evidence="1 2" key="1">
    <citation type="submission" date="2017-06" db="EMBL/GenBank/DDBJ databases">
        <title>Herbaspirillum phytohormonus sp. nov., isolated from the root nodule of Robinia pseudoacacia in lead-zinc mine.</title>
        <authorList>
            <person name="Fan M."/>
            <person name="Lin Y."/>
        </authorList>
    </citation>
    <scope>NUCLEOTIDE SEQUENCE [LARGE SCALE GENOMIC DNA]</scope>
    <source>
        <strain evidence="1 2">HZ10</strain>
    </source>
</reference>
<dbReference type="Pfam" id="PF11142">
    <property type="entry name" value="DUF2917"/>
    <property type="match status" value="1"/>
</dbReference>
<dbReference type="InterPro" id="IPR021317">
    <property type="entry name" value="DUF2917"/>
</dbReference>
<gene>
    <name evidence="1" type="ORF">CEJ42_03650</name>
</gene>
<evidence type="ECO:0000313" key="2">
    <source>
        <dbReference type="Proteomes" id="UP000197596"/>
    </source>
</evidence>
<sequence length="124" mass="13365">MNPASGNLPLQLSIQLSMQRRQVRAGRVPQVCVMRLQHGRVWVTQEGRTEDYWLEPGASMVLLPGALVVIEADHLSALRIEPVALQTARAWLRLCGAGLRGLGAALCGSVRRDASALLSGGEGR</sequence>
<name>A0A246WVQ5_9BURK</name>
<evidence type="ECO:0008006" key="3">
    <source>
        <dbReference type="Google" id="ProtNLM"/>
    </source>
</evidence>
<proteinExistence type="predicted"/>